<evidence type="ECO:0000313" key="2">
    <source>
        <dbReference type="EMBL" id="OIW33580.1"/>
    </source>
</evidence>
<feature type="compositionally biased region" description="Low complexity" evidence="1">
    <location>
        <begin position="130"/>
        <end position="143"/>
    </location>
</feature>
<dbReference type="STRING" id="1408157.A0A1J7JW03"/>
<gene>
    <name evidence="2" type="ORF">CONLIGDRAFT_711462</name>
</gene>
<feature type="compositionally biased region" description="Polar residues" evidence="1">
    <location>
        <begin position="190"/>
        <end position="207"/>
    </location>
</feature>
<keyword evidence="3" id="KW-1185">Reference proteome</keyword>
<feature type="compositionally biased region" description="Low complexity" evidence="1">
    <location>
        <begin position="151"/>
        <end position="189"/>
    </location>
</feature>
<feature type="region of interest" description="Disordered" evidence="1">
    <location>
        <begin position="121"/>
        <end position="217"/>
    </location>
</feature>
<name>A0A1J7JW03_9PEZI</name>
<evidence type="ECO:0000256" key="1">
    <source>
        <dbReference type="SAM" id="MobiDB-lite"/>
    </source>
</evidence>
<dbReference type="Proteomes" id="UP000182658">
    <property type="component" value="Unassembled WGS sequence"/>
</dbReference>
<sequence>MASTASAMSLSNFQLITSSQVPLGCILAYNTPILGCSNADFTQGNTCSASCARALQRIEDALISVCGDATVPSTSVLGMALSGGLVELLCPSGKTTTTASQPSVSQSSTAAVVITQTTRQIGTFSPIPTPTTLQTSTTTSSSSAEEDSETEAQTSTSSSEPEPQPTETIQATEVAPAPAVTSSPAGSPTQTTGAQQTKAPPQTTSDRGSGGGSPFDIATVASGSQQLTVRWLEVLLLSNAFMLLLWR</sequence>
<evidence type="ECO:0000313" key="3">
    <source>
        <dbReference type="Proteomes" id="UP000182658"/>
    </source>
</evidence>
<dbReference type="EMBL" id="KV875094">
    <property type="protein sequence ID" value="OIW33580.1"/>
    <property type="molecule type" value="Genomic_DNA"/>
</dbReference>
<dbReference type="AlphaFoldDB" id="A0A1J7JW03"/>
<dbReference type="OrthoDB" id="5427833at2759"/>
<proteinExistence type="predicted"/>
<dbReference type="InParanoid" id="A0A1J7JW03"/>
<protein>
    <submittedName>
        <fullName evidence="2">Uncharacterized protein</fullName>
    </submittedName>
</protein>
<accession>A0A1J7JW03</accession>
<organism evidence="2 3">
    <name type="scientific">Coniochaeta ligniaria NRRL 30616</name>
    <dbReference type="NCBI Taxonomy" id="1408157"/>
    <lineage>
        <taxon>Eukaryota</taxon>
        <taxon>Fungi</taxon>
        <taxon>Dikarya</taxon>
        <taxon>Ascomycota</taxon>
        <taxon>Pezizomycotina</taxon>
        <taxon>Sordariomycetes</taxon>
        <taxon>Sordariomycetidae</taxon>
        <taxon>Coniochaetales</taxon>
        <taxon>Coniochaetaceae</taxon>
        <taxon>Coniochaeta</taxon>
    </lineage>
</organism>
<reference evidence="2 3" key="1">
    <citation type="submission" date="2016-10" db="EMBL/GenBank/DDBJ databases">
        <title>Draft genome sequence of Coniochaeta ligniaria NRRL30616, a lignocellulolytic fungus for bioabatement of inhibitors in plant biomass hydrolysates.</title>
        <authorList>
            <consortium name="DOE Joint Genome Institute"/>
            <person name="Jimenez D.J."/>
            <person name="Hector R.E."/>
            <person name="Riley R."/>
            <person name="Sun H."/>
            <person name="Grigoriev I.V."/>
            <person name="Van Elsas J.D."/>
            <person name="Nichols N.N."/>
        </authorList>
    </citation>
    <scope>NUCLEOTIDE SEQUENCE [LARGE SCALE GENOMIC DNA]</scope>
    <source>
        <strain evidence="2 3">NRRL 30616</strain>
    </source>
</reference>